<dbReference type="AlphaFoldDB" id="A0A6L2JPD7"/>
<evidence type="ECO:0000256" key="1">
    <source>
        <dbReference type="PROSITE-ProRule" id="PRU00047"/>
    </source>
</evidence>
<evidence type="ECO:0000313" key="4">
    <source>
        <dbReference type="EMBL" id="GEU38492.1"/>
    </source>
</evidence>
<name>A0A6L2JPD7_TANCI</name>
<dbReference type="PROSITE" id="PS50158">
    <property type="entry name" value="ZF_CCHC"/>
    <property type="match status" value="2"/>
</dbReference>
<dbReference type="GO" id="GO:0003676">
    <property type="term" value="F:nucleic acid binding"/>
    <property type="evidence" value="ECO:0007669"/>
    <property type="project" value="InterPro"/>
</dbReference>
<keyword evidence="1" id="KW-0862">Zinc</keyword>
<evidence type="ECO:0000259" key="3">
    <source>
        <dbReference type="PROSITE" id="PS50158"/>
    </source>
</evidence>
<dbReference type="SMART" id="SM00343">
    <property type="entry name" value="ZnF_C2HC"/>
    <property type="match status" value="2"/>
</dbReference>
<dbReference type="PANTHER" id="PTHR11439">
    <property type="entry name" value="GAG-POL-RELATED RETROTRANSPOSON"/>
    <property type="match status" value="1"/>
</dbReference>
<comment type="caution">
    <text evidence="4">The sequence shown here is derived from an EMBL/GenBank/DDBJ whole genome shotgun (WGS) entry which is preliminary data.</text>
</comment>
<feature type="domain" description="CCHC-type" evidence="3">
    <location>
        <begin position="550"/>
        <end position="564"/>
    </location>
</feature>
<dbReference type="PANTHER" id="PTHR11439:SF521">
    <property type="entry name" value="RNA-DIRECTED DNA POLYMERASE"/>
    <property type="match status" value="1"/>
</dbReference>
<feature type="compositionally biased region" description="Basic residues" evidence="2">
    <location>
        <begin position="75"/>
        <end position="85"/>
    </location>
</feature>
<evidence type="ECO:0000256" key="2">
    <source>
        <dbReference type="SAM" id="MobiDB-lite"/>
    </source>
</evidence>
<sequence>MAEEDAFLVDDAEGGLCVDNTDAKIDGRFNSGSNKDKGKLRSCEIHLNPSTWQRILQGKEVAEPSVNMTEEGKTKNNKQNKGKKRDFKEHGSGPGSNKKPKLQCWKCGKTGHFKRDCRSSNKKNVNAGGSGKGLMQLRGGLIPMLQLMLVKIVAGLRHMNRWTMDLPKDIIPNSDESQRDDHYDDVPSEITEPRKGKRVWKPKSYGFDFLLYFVEGLRDQVGLQYLYCYTIEEDLRTYNEALQSRDVAFWKEEIDDEIDQNQVDKTKKFLSSKFSMKDIGEADAILVSTPMDPVEKLKPNTGKPVDQLKYSRAIGCLMYAMTSTRPDIAYAVDASWINHVEDSSSTSGWVFLLSGGAISWASKKQHASLVLLWNLILWHWLLLFGDSYQAPLEETGKGLVSESSAKKKGRTVAITTEDMQKRRNDVKVITTLLLAILDEHQLRFSKYETSQELWGAILKTFGGNKATKKKEESVEATICSGKGKVHTASVPTASTQVSTASTNVTAASISHDINMTLLSMRADRFWKKTGKKITIQGSDVAGFDKSKVECFNCHKMGHFARECRAPRSQDKGKKECYRQGPKEEEHAPKALMAIDGIGWDWSYMANEEENHALVADEEVLT</sequence>
<accession>A0A6L2JPD7</accession>
<gene>
    <name evidence="4" type="ORF">Tci_010470</name>
</gene>
<feature type="region of interest" description="Disordered" evidence="2">
    <location>
        <begin position="63"/>
        <end position="103"/>
    </location>
</feature>
<reference evidence="4" key="1">
    <citation type="journal article" date="2019" name="Sci. Rep.">
        <title>Draft genome of Tanacetum cinerariifolium, the natural source of mosquito coil.</title>
        <authorList>
            <person name="Yamashiro T."/>
            <person name="Shiraishi A."/>
            <person name="Satake H."/>
            <person name="Nakayama K."/>
        </authorList>
    </citation>
    <scope>NUCLEOTIDE SEQUENCE</scope>
</reference>
<dbReference type="Gene3D" id="4.10.60.10">
    <property type="entry name" value="Zinc finger, CCHC-type"/>
    <property type="match status" value="2"/>
</dbReference>
<dbReference type="GO" id="GO:0008270">
    <property type="term" value="F:zinc ion binding"/>
    <property type="evidence" value="ECO:0007669"/>
    <property type="project" value="UniProtKB-KW"/>
</dbReference>
<keyword evidence="1" id="KW-0479">Metal-binding</keyword>
<dbReference type="SUPFAM" id="SSF57756">
    <property type="entry name" value="Retrovirus zinc finger-like domains"/>
    <property type="match status" value="2"/>
</dbReference>
<protein>
    <recommendedName>
        <fullName evidence="3">CCHC-type domain-containing protein</fullName>
    </recommendedName>
</protein>
<organism evidence="4">
    <name type="scientific">Tanacetum cinerariifolium</name>
    <name type="common">Dalmatian daisy</name>
    <name type="synonym">Chrysanthemum cinerariifolium</name>
    <dbReference type="NCBI Taxonomy" id="118510"/>
    <lineage>
        <taxon>Eukaryota</taxon>
        <taxon>Viridiplantae</taxon>
        <taxon>Streptophyta</taxon>
        <taxon>Embryophyta</taxon>
        <taxon>Tracheophyta</taxon>
        <taxon>Spermatophyta</taxon>
        <taxon>Magnoliopsida</taxon>
        <taxon>eudicotyledons</taxon>
        <taxon>Gunneridae</taxon>
        <taxon>Pentapetalae</taxon>
        <taxon>asterids</taxon>
        <taxon>campanulids</taxon>
        <taxon>Asterales</taxon>
        <taxon>Asteraceae</taxon>
        <taxon>Asteroideae</taxon>
        <taxon>Anthemideae</taxon>
        <taxon>Anthemidinae</taxon>
        <taxon>Tanacetum</taxon>
    </lineage>
</organism>
<keyword evidence="1" id="KW-0863">Zinc-finger</keyword>
<dbReference type="Pfam" id="PF00098">
    <property type="entry name" value="zf-CCHC"/>
    <property type="match status" value="2"/>
</dbReference>
<dbReference type="EMBL" id="BKCJ010001057">
    <property type="protein sequence ID" value="GEU38492.1"/>
    <property type="molecule type" value="Genomic_DNA"/>
</dbReference>
<feature type="domain" description="CCHC-type" evidence="3">
    <location>
        <begin position="104"/>
        <end position="119"/>
    </location>
</feature>
<dbReference type="InterPro" id="IPR036875">
    <property type="entry name" value="Znf_CCHC_sf"/>
</dbReference>
<dbReference type="InterPro" id="IPR001878">
    <property type="entry name" value="Znf_CCHC"/>
</dbReference>
<proteinExistence type="predicted"/>